<dbReference type="EMBL" id="BMKP01000004">
    <property type="protein sequence ID" value="GGF13178.1"/>
    <property type="molecule type" value="Genomic_DNA"/>
</dbReference>
<evidence type="ECO:0000313" key="3">
    <source>
        <dbReference type="Proteomes" id="UP000655016"/>
    </source>
</evidence>
<dbReference type="InterPro" id="IPR037682">
    <property type="entry name" value="TonB_C"/>
</dbReference>
<dbReference type="Pfam" id="PF03544">
    <property type="entry name" value="TonB_C"/>
    <property type="match status" value="1"/>
</dbReference>
<gene>
    <name evidence="2" type="ORF">GCM10011518_23010</name>
</gene>
<keyword evidence="3" id="KW-1185">Reference proteome</keyword>
<dbReference type="RefSeq" id="WP_163394521.1">
    <property type="nucleotide sequence ID" value="NZ_BMKP01000004.1"/>
</dbReference>
<dbReference type="SUPFAM" id="SSF74653">
    <property type="entry name" value="TolA/TonB C-terminal domain"/>
    <property type="match status" value="1"/>
</dbReference>
<accession>A0ABQ1U8L6</accession>
<name>A0ABQ1U8L6_9FLAO</name>
<evidence type="ECO:0000313" key="2">
    <source>
        <dbReference type="EMBL" id="GGF13178.1"/>
    </source>
</evidence>
<comment type="caution">
    <text evidence="2">The sequence shown here is derived from an EMBL/GenBank/DDBJ whole genome shotgun (WGS) entry which is preliminary data.</text>
</comment>
<proteinExistence type="predicted"/>
<evidence type="ECO:0000259" key="1">
    <source>
        <dbReference type="Pfam" id="PF03544"/>
    </source>
</evidence>
<organism evidence="2 3">
    <name type="scientific">Flavobacterium limi</name>
    <dbReference type="NCBI Taxonomy" id="2045105"/>
    <lineage>
        <taxon>Bacteria</taxon>
        <taxon>Pseudomonadati</taxon>
        <taxon>Bacteroidota</taxon>
        <taxon>Flavobacteriia</taxon>
        <taxon>Flavobacteriales</taxon>
        <taxon>Flavobacteriaceae</taxon>
        <taxon>Flavobacterium</taxon>
    </lineage>
</organism>
<feature type="domain" description="TonB C-terminal" evidence="1">
    <location>
        <begin position="72"/>
        <end position="138"/>
    </location>
</feature>
<protein>
    <submittedName>
        <fullName evidence="2">Transporter</fullName>
    </submittedName>
</protein>
<dbReference type="Proteomes" id="UP000655016">
    <property type="component" value="Unassembled WGS sequence"/>
</dbReference>
<dbReference type="Gene3D" id="3.30.1150.10">
    <property type="match status" value="1"/>
</dbReference>
<reference evidence="3" key="1">
    <citation type="journal article" date="2019" name="Int. J. Syst. Evol. Microbiol.">
        <title>The Global Catalogue of Microorganisms (GCM) 10K type strain sequencing project: providing services to taxonomists for standard genome sequencing and annotation.</title>
        <authorList>
            <consortium name="The Broad Institute Genomics Platform"/>
            <consortium name="The Broad Institute Genome Sequencing Center for Infectious Disease"/>
            <person name="Wu L."/>
            <person name="Ma J."/>
        </authorList>
    </citation>
    <scope>NUCLEOTIDE SEQUENCE [LARGE SCALE GENOMIC DNA]</scope>
    <source>
        <strain evidence="3">CGMCC 1.16060</strain>
    </source>
</reference>
<sequence length="144" mass="16626">MKKILILFLVCFTQNIFSQKKTRIVCKTPKAQNIVVSNDENAIFNLIDIDIKPEFPGGRVKFNHFLDDNYKKSNKRPTIQGKLFATFIIERDGSLNDIKVLHDIGHGTREELIRVLKLSPKWKPGKLKGKKVRTIYSLVFPVQM</sequence>